<dbReference type="GO" id="GO:0006914">
    <property type="term" value="P:autophagy"/>
    <property type="evidence" value="ECO:0007669"/>
    <property type="project" value="UniProtKB-KW"/>
</dbReference>
<comment type="caution">
    <text evidence="10">The sequence shown here is derived from an EMBL/GenBank/DDBJ whole genome shotgun (WGS) entry which is preliminary data.</text>
</comment>
<evidence type="ECO:0000256" key="3">
    <source>
        <dbReference type="ARBA" id="ARBA00022448"/>
    </source>
</evidence>
<evidence type="ECO:0000259" key="9">
    <source>
        <dbReference type="Pfam" id="PF12932"/>
    </source>
</evidence>
<proteinExistence type="inferred from homology"/>
<keyword evidence="4 7" id="KW-0256">Endoplasmic reticulum</keyword>
<evidence type="ECO:0000256" key="4">
    <source>
        <dbReference type="ARBA" id="ARBA00022824"/>
    </source>
</evidence>
<evidence type="ECO:0000256" key="7">
    <source>
        <dbReference type="RuleBase" id="RU364101"/>
    </source>
</evidence>
<evidence type="ECO:0000256" key="5">
    <source>
        <dbReference type="ARBA" id="ARBA00022892"/>
    </source>
</evidence>
<dbReference type="PANTHER" id="PTHR13402">
    <property type="entry name" value="RGPR-RELATED"/>
    <property type="match status" value="1"/>
</dbReference>
<dbReference type="GO" id="GO:0005789">
    <property type="term" value="C:endoplasmic reticulum membrane"/>
    <property type="evidence" value="ECO:0007669"/>
    <property type="project" value="UniProtKB-SubCell"/>
</dbReference>
<reference evidence="10 11" key="1">
    <citation type="submission" date="2016-05" db="EMBL/GenBank/DDBJ databases">
        <title>Comparative genomics of biotechnologically important yeasts.</title>
        <authorList>
            <consortium name="DOE Joint Genome Institute"/>
            <person name="Riley R."/>
            <person name="Haridas S."/>
            <person name="Wolfe K.H."/>
            <person name="Lopes M.R."/>
            <person name="Hittinger C.T."/>
            <person name="Goker M."/>
            <person name="Salamov A."/>
            <person name="Wisecaver J."/>
            <person name="Long T.M."/>
            <person name="Aerts A.L."/>
            <person name="Barry K."/>
            <person name="Choi C."/>
            <person name="Clum A."/>
            <person name="Coughlan A.Y."/>
            <person name="Deshpande S."/>
            <person name="Douglass A.P."/>
            <person name="Hanson S.J."/>
            <person name="Klenk H.-P."/>
            <person name="LaButti K."/>
            <person name="Lapidus A."/>
            <person name="Lindquist E."/>
            <person name="Lipzen A."/>
            <person name="Meier-kolthoff J.P."/>
            <person name="Ohm R.A."/>
            <person name="Otillar R.P."/>
            <person name="Pangilinan J."/>
            <person name="Peng Y."/>
            <person name="Rokas A."/>
            <person name="Rosa C.A."/>
            <person name="Scheuner C."/>
            <person name="Sibirny A.A."/>
            <person name="Slot J.C."/>
            <person name="Stielow J.B."/>
            <person name="Sun H."/>
            <person name="Kurtzman C.P."/>
            <person name="Blackwell M."/>
            <person name="Grigoriev I.V."/>
            <person name="Jeffries T.W."/>
        </authorList>
    </citation>
    <scope>NUCLEOTIDE SEQUENCE [LARGE SCALE GENOMIC DNA]</scope>
    <source>
        <strain evidence="10 11">NRRL YB-4993</strain>
    </source>
</reference>
<dbReference type="GO" id="GO:0007030">
    <property type="term" value="P:Golgi organization"/>
    <property type="evidence" value="ECO:0007669"/>
    <property type="project" value="TreeGrafter"/>
</dbReference>
<keyword evidence="5 7" id="KW-0931">ER-Golgi transport</keyword>
<dbReference type="GeneID" id="30029628"/>
<dbReference type="AlphaFoldDB" id="A0A1A0HIF0"/>
<feature type="domain" description="Sec16 Sec23-binding" evidence="8">
    <location>
        <begin position="189"/>
        <end position="465"/>
    </location>
</feature>
<dbReference type="GO" id="GO:0070971">
    <property type="term" value="C:endoplasmic reticulum exit site"/>
    <property type="evidence" value="ECO:0007669"/>
    <property type="project" value="TreeGrafter"/>
</dbReference>
<dbReference type="GO" id="GO:0015031">
    <property type="term" value="P:protein transport"/>
    <property type="evidence" value="ECO:0007669"/>
    <property type="project" value="UniProtKB-KW"/>
</dbReference>
<organism evidence="10 11">
    <name type="scientific">Metschnikowia bicuspidata var. bicuspidata NRRL YB-4993</name>
    <dbReference type="NCBI Taxonomy" id="869754"/>
    <lineage>
        <taxon>Eukaryota</taxon>
        <taxon>Fungi</taxon>
        <taxon>Dikarya</taxon>
        <taxon>Ascomycota</taxon>
        <taxon>Saccharomycotina</taxon>
        <taxon>Pichiomycetes</taxon>
        <taxon>Metschnikowiaceae</taxon>
        <taxon>Metschnikowia</taxon>
    </lineage>
</organism>
<dbReference type="Proteomes" id="UP000092555">
    <property type="component" value="Unassembled WGS sequence"/>
</dbReference>
<keyword evidence="7" id="KW-0653">Protein transport</keyword>
<dbReference type="CDD" id="cd09233">
    <property type="entry name" value="ACE1-Sec16-like"/>
    <property type="match status" value="1"/>
</dbReference>
<feature type="domain" description="Sec16 central conserved" evidence="9">
    <location>
        <begin position="39"/>
        <end position="134"/>
    </location>
</feature>
<dbReference type="PANTHER" id="PTHR13402:SF6">
    <property type="entry name" value="SECRETORY 16, ISOFORM I"/>
    <property type="match status" value="1"/>
</dbReference>
<keyword evidence="11" id="KW-1185">Reference proteome</keyword>
<evidence type="ECO:0000313" key="10">
    <source>
        <dbReference type="EMBL" id="OBA23776.1"/>
    </source>
</evidence>
<dbReference type="InterPro" id="IPR024340">
    <property type="entry name" value="Sec16_CCD"/>
</dbReference>
<dbReference type="STRING" id="869754.A0A1A0HIF0"/>
<keyword evidence="7" id="KW-0472">Membrane</keyword>
<evidence type="ECO:0000256" key="1">
    <source>
        <dbReference type="ARBA" id="ARBA00004397"/>
    </source>
</evidence>
<dbReference type="Pfam" id="PF12931">
    <property type="entry name" value="TPR_Sec16"/>
    <property type="match status" value="1"/>
</dbReference>
<keyword evidence="3 7" id="KW-0813">Transport</keyword>
<gene>
    <name evidence="10" type="ORF">METBIDRAFT_35765</name>
</gene>
<accession>A0A1A0HIF0</accession>
<dbReference type="Gene3D" id="1.20.58.940">
    <property type="match status" value="1"/>
</dbReference>
<dbReference type="InterPro" id="IPR024298">
    <property type="entry name" value="Sec16_Sec23-bd"/>
</dbReference>
<dbReference type="GO" id="GO:0070973">
    <property type="term" value="P:protein localization to endoplasmic reticulum exit site"/>
    <property type="evidence" value="ECO:0007669"/>
    <property type="project" value="TreeGrafter"/>
</dbReference>
<dbReference type="GO" id="GO:0012507">
    <property type="term" value="C:ER to Golgi transport vesicle membrane"/>
    <property type="evidence" value="ECO:0007669"/>
    <property type="project" value="TreeGrafter"/>
</dbReference>
<comment type="subcellular location">
    <subcellularLocation>
        <location evidence="1">Endoplasmic reticulum membrane</location>
        <topology evidence="1">Peripheral membrane protein</topology>
        <orientation evidence="1">Cytoplasmic side</orientation>
    </subcellularLocation>
</comment>
<protein>
    <recommendedName>
        <fullName evidence="7">Protein transport protein sec16</fullName>
    </recommendedName>
</protein>
<sequence length="465" mass="51230">MNQGFRRRAKSSVKSGLPTIDLLPERIENPETLLRRQFPIFSWGSSDQAVVFKLQPGNGFEIPQKVIKVAKLSEIAPSVEVYADFPGPLSRSKSKKKDLEAWFEKNIAKLKSDNMKMDELLINELLYALVQNDGDFASAALHKIWAAILAPNVNFQFSQDLNSGFGSRAGPGISANAFKLDNAGINTVWALVQAGNREGALNFAISKQDWAFAFIIAQSLGQETFSKVCSDYARVSFPFLTNQNTRVHHLMPLLLKLFVGNPKSVIEDFMNVPSEAEFAKTHYREIISAAIINGVRTDFLVEFGRFLSRSGLACASEICLMLAGLILSRLPLQTGAVFSNIGSFTLTSVYSETYEYVLSMSSVSSASIPQTGLPDLLLLKIKRAQTLADMGHFTASRKYCDQIGNVMRTLGKSPFVPENASADFKHLLMRLSDCSSTESGWLGGKLSKVNLDKVWGLLDKFIGGE</sequence>
<comment type="function">
    <text evidence="6 7">Involved in the initiation of assembly of the COPII coat required for the formation of transport vesicles from the endoplasmic reticulum (ER) and the selection of cargo molecules. Also involved in autophagy.</text>
</comment>
<name>A0A1A0HIF0_9ASCO</name>
<evidence type="ECO:0000313" key="11">
    <source>
        <dbReference type="Proteomes" id="UP000092555"/>
    </source>
</evidence>
<dbReference type="Gene3D" id="6.20.50.30">
    <property type="match status" value="1"/>
</dbReference>
<evidence type="ECO:0000256" key="2">
    <source>
        <dbReference type="ARBA" id="ARBA00005927"/>
    </source>
</evidence>
<dbReference type="EMBL" id="LXTC01000001">
    <property type="protein sequence ID" value="OBA23776.1"/>
    <property type="molecule type" value="Genomic_DNA"/>
</dbReference>
<dbReference type="RefSeq" id="XP_018714257.1">
    <property type="nucleotide sequence ID" value="XM_018856652.1"/>
</dbReference>
<evidence type="ECO:0000259" key="8">
    <source>
        <dbReference type="Pfam" id="PF12931"/>
    </source>
</evidence>
<dbReference type="GO" id="GO:0016192">
    <property type="term" value="P:vesicle-mediated transport"/>
    <property type="evidence" value="ECO:0007669"/>
    <property type="project" value="UniProtKB-KW"/>
</dbReference>
<keyword evidence="7" id="KW-0072">Autophagy</keyword>
<dbReference type="Pfam" id="PF12932">
    <property type="entry name" value="Sec16"/>
    <property type="match status" value="1"/>
</dbReference>
<comment type="similarity">
    <text evidence="2 7">Belongs to the SEC16 family.</text>
</comment>
<evidence type="ECO:0000256" key="6">
    <source>
        <dbReference type="ARBA" id="ARBA00024687"/>
    </source>
</evidence>
<dbReference type="OrthoDB" id="8918678at2759"/>
<feature type="non-terminal residue" evidence="10">
    <location>
        <position position="465"/>
    </location>
</feature>